<evidence type="ECO:0000313" key="2">
    <source>
        <dbReference type="EMBL" id="GLW59555.1"/>
    </source>
</evidence>
<dbReference type="AlphaFoldDB" id="A0A9W6PNK5"/>
<gene>
    <name evidence="2" type="ORF">Kpho01_75650</name>
</gene>
<feature type="region of interest" description="Disordered" evidence="1">
    <location>
        <begin position="118"/>
        <end position="149"/>
    </location>
</feature>
<accession>A0A9W6PNK5</accession>
<feature type="compositionally biased region" description="Basic and acidic residues" evidence="1">
    <location>
        <begin position="125"/>
        <end position="136"/>
    </location>
</feature>
<proteinExistence type="predicted"/>
<name>A0A9W6PNK5_9ACTN</name>
<reference evidence="2" key="1">
    <citation type="submission" date="2023-02" db="EMBL/GenBank/DDBJ databases">
        <title>Kitasatospora phosalacinea NBRC 14362.</title>
        <authorList>
            <person name="Ichikawa N."/>
            <person name="Sato H."/>
            <person name="Tonouchi N."/>
        </authorList>
    </citation>
    <scope>NUCLEOTIDE SEQUENCE</scope>
    <source>
        <strain evidence="2">NBRC 14362</strain>
    </source>
</reference>
<comment type="caution">
    <text evidence="2">The sequence shown here is derived from an EMBL/GenBank/DDBJ whole genome shotgun (WGS) entry which is preliminary data.</text>
</comment>
<organism evidence="2 3">
    <name type="scientific">Kitasatospora phosalacinea</name>
    <dbReference type="NCBI Taxonomy" id="2065"/>
    <lineage>
        <taxon>Bacteria</taxon>
        <taxon>Bacillati</taxon>
        <taxon>Actinomycetota</taxon>
        <taxon>Actinomycetes</taxon>
        <taxon>Kitasatosporales</taxon>
        <taxon>Streptomycetaceae</taxon>
        <taxon>Kitasatospora</taxon>
    </lineage>
</organism>
<evidence type="ECO:0000313" key="3">
    <source>
        <dbReference type="Proteomes" id="UP001165143"/>
    </source>
</evidence>
<evidence type="ECO:0000256" key="1">
    <source>
        <dbReference type="SAM" id="MobiDB-lite"/>
    </source>
</evidence>
<dbReference type="EMBL" id="BSRX01000092">
    <property type="protein sequence ID" value="GLW59555.1"/>
    <property type="molecule type" value="Genomic_DNA"/>
</dbReference>
<feature type="compositionally biased region" description="Basic residues" evidence="1">
    <location>
        <begin position="137"/>
        <end position="149"/>
    </location>
</feature>
<protein>
    <submittedName>
        <fullName evidence="2">Uncharacterized protein</fullName>
    </submittedName>
</protein>
<dbReference type="Proteomes" id="UP001165143">
    <property type="component" value="Unassembled WGS sequence"/>
</dbReference>
<sequence length="149" mass="16547">MGRYVVEENLEEFLAEVHRRSTSGMYSMFVRRLLGAARYRAMLAAAKHDGAAVGLAVRRLIRATMPFAVAWSDALGLISKAQLKALKRFDSRLDTVQLVEVDSFFGEKVLTALPMEETSATAADLESRNPSRPDRRTGHRVGTARRSPP</sequence>